<keyword evidence="1" id="KW-0812">Transmembrane</keyword>
<evidence type="ECO:0008006" key="4">
    <source>
        <dbReference type="Google" id="ProtNLM"/>
    </source>
</evidence>
<reference evidence="2 3" key="1">
    <citation type="submission" date="2020-05" db="EMBL/GenBank/DDBJ databases">
        <title>Paenibacillus glebae, sp. nov., Paenibacillus humi sp. nov., Paenibacillus pedi sp. nov., Paenibacillus terrestris sp. nov. and Paenibacillus terricola sp. nov., isolated from a forest top soil sample.</title>
        <authorList>
            <person name="Qi S."/>
            <person name="Carlier A."/>
            <person name="Cnockaert M."/>
            <person name="Vandamme P."/>
        </authorList>
    </citation>
    <scope>NUCLEOTIDE SEQUENCE [LARGE SCALE GENOMIC DNA]</scope>
    <source>
        <strain evidence="2 3">LMG 29502</strain>
    </source>
</reference>
<dbReference type="RefSeq" id="WP_173135109.1">
    <property type="nucleotide sequence ID" value="NZ_JABMKX010000008.1"/>
</dbReference>
<comment type="caution">
    <text evidence="2">The sequence shown here is derived from an EMBL/GenBank/DDBJ whole genome shotgun (WGS) entry which is preliminary data.</text>
</comment>
<proteinExistence type="predicted"/>
<evidence type="ECO:0000256" key="1">
    <source>
        <dbReference type="SAM" id="Phobius"/>
    </source>
</evidence>
<keyword evidence="1" id="KW-1133">Transmembrane helix</keyword>
<keyword evidence="1" id="KW-0472">Membrane</keyword>
<dbReference type="InterPro" id="IPR047928">
    <property type="entry name" value="Perm_prefix_1"/>
</dbReference>
<organism evidence="2 3">
    <name type="scientific">Paenibacillus tritici</name>
    <dbReference type="NCBI Taxonomy" id="1873425"/>
    <lineage>
        <taxon>Bacteria</taxon>
        <taxon>Bacillati</taxon>
        <taxon>Bacillota</taxon>
        <taxon>Bacilli</taxon>
        <taxon>Bacillales</taxon>
        <taxon>Paenibacillaceae</taxon>
        <taxon>Paenibacillus</taxon>
    </lineage>
</organism>
<evidence type="ECO:0000313" key="3">
    <source>
        <dbReference type="Proteomes" id="UP000711047"/>
    </source>
</evidence>
<feature type="transmembrane region" description="Helical" evidence="1">
    <location>
        <begin position="101"/>
        <end position="120"/>
    </location>
</feature>
<keyword evidence="3" id="KW-1185">Reference proteome</keyword>
<gene>
    <name evidence="2" type="ORF">HQN87_15725</name>
</gene>
<feature type="transmembrane region" description="Helical" evidence="1">
    <location>
        <begin position="301"/>
        <end position="323"/>
    </location>
</feature>
<feature type="transmembrane region" description="Helical" evidence="1">
    <location>
        <begin position="195"/>
        <end position="219"/>
    </location>
</feature>
<dbReference type="EMBL" id="JABMKX010000008">
    <property type="protein sequence ID" value="NQX46787.1"/>
    <property type="molecule type" value="Genomic_DNA"/>
</dbReference>
<evidence type="ECO:0000313" key="2">
    <source>
        <dbReference type="EMBL" id="NQX46787.1"/>
    </source>
</evidence>
<dbReference type="Proteomes" id="UP000711047">
    <property type="component" value="Unassembled WGS sequence"/>
</dbReference>
<sequence>MDTIIGYLNNMFASLPRTEQMHKLKQELLGNMEEKYYELKHDGKSENEAVGIVISEFGNIDELVSELGIGEIHQEEKVAMLPELTELETDEFIAAKKRSGLLIGLGVGLIMVGAGLLILITSLAENGFMRSVLSEDAMSVMGIIFFLILLVPAIAMFIYSGLKLERFKYMESGFNLPHHLEAEIQHRQSGFAATYTLSLIMGVCLIVLSPIAVFVASAFGDDASSYGVVVLLAVVAVSVFLFVYYGNIRGAYQMLLKTGDFSTAKKEGEEDRVIGAVASIVWPLVTCGFLVSGLVFNMWHINWIVFPVTGILFGVFSSAYNLLKKKDAA</sequence>
<feature type="transmembrane region" description="Helical" evidence="1">
    <location>
        <begin position="273"/>
        <end position="295"/>
    </location>
</feature>
<feature type="transmembrane region" description="Helical" evidence="1">
    <location>
        <begin position="140"/>
        <end position="162"/>
    </location>
</feature>
<protein>
    <recommendedName>
        <fullName evidence="4">DUF1700 domain-containing protein</fullName>
    </recommendedName>
</protein>
<feature type="transmembrane region" description="Helical" evidence="1">
    <location>
        <begin position="225"/>
        <end position="245"/>
    </location>
</feature>
<dbReference type="NCBIfam" id="NF038403">
    <property type="entry name" value="perm_prefix_1"/>
    <property type="match status" value="1"/>
</dbReference>
<name>A0ABX2DRI7_9BACL</name>
<accession>A0ABX2DRI7</accession>